<dbReference type="Proteomes" id="UP000693738">
    <property type="component" value="Unassembled WGS sequence"/>
</dbReference>
<evidence type="ECO:0000256" key="2">
    <source>
        <dbReference type="SAM" id="MobiDB-lite"/>
    </source>
</evidence>
<dbReference type="EMBL" id="CAJSTJ010000124">
    <property type="protein sequence ID" value="CAG7558417.1"/>
    <property type="molecule type" value="Genomic_DNA"/>
</dbReference>
<evidence type="ECO:0000313" key="5">
    <source>
        <dbReference type="Proteomes" id="UP000693738"/>
    </source>
</evidence>
<dbReference type="Pfam" id="PF24883">
    <property type="entry name" value="NPHP3_N"/>
    <property type="match status" value="1"/>
</dbReference>
<dbReference type="AlphaFoldDB" id="A0A8J2IKY9"/>
<feature type="domain" description="Nephrocystin 3-like N-terminal" evidence="3">
    <location>
        <begin position="134"/>
        <end position="192"/>
    </location>
</feature>
<reference evidence="4" key="1">
    <citation type="submission" date="2021-05" db="EMBL/GenBank/DDBJ databases">
        <authorList>
            <person name="Khan N."/>
        </authorList>
    </citation>
    <scope>NUCLEOTIDE SEQUENCE</scope>
</reference>
<proteinExistence type="predicted"/>
<dbReference type="PANTHER" id="PTHR10039:SF14">
    <property type="entry name" value="NACHT DOMAIN-CONTAINING PROTEIN"/>
    <property type="match status" value="1"/>
</dbReference>
<comment type="caution">
    <text evidence="4">The sequence shown here is derived from an EMBL/GenBank/DDBJ whole genome shotgun (WGS) entry which is preliminary data.</text>
</comment>
<evidence type="ECO:0000313" key="4">
    <source>
        <dbReference type="EMBL" id="CAG7558417.1"/>
    </source>
</evidence>
<dbReference type="PANTHER" id="PTHR10039">
    <property type="entry name" value="AMELOGENIN"/>
    <property type="match status" value="1"/>
</dbReference>
<feature type="region of interest" description="Disordered" evidence="2">
    <location>
        <begin position="1"/>
        <end position="24"/>
    </location>
</feature>
<gene>
    <name evidence="4" type="ORF">FEQUK3_LOCUS4129</name>
</gene>
<protein>
    <recommendedName>
        <fullName evidence="3">Nephrocystin 3-like N-terminal domain-containing protein</fullName>
    </recommendedName>
</protein>
<keyword evidence="1" id="KW-0677">Repeat</keyword>
<dbReference type="InterPro" id="IPR056884">
    <property type="entry name" value="NPHP3-like_N"/>
</dbReference>
<evidence type="ECO:0000259" key="3">
    <source>
        <dbReference type="Pfam" id="PF24883"/>
    </source>
</evidence>
<evidence type="ECO:0000256" key="1">
    <source>
        <dbReference type="ARBA" id="ARBA00022737"/>
    </source>
</evidence>
<accession>A0A8J2IKY9</accession>
<name>A0A8J2IKY9_FUSEQ</name>
<organism evidence="4 5">
    <name type="scientific">Fusarium equiseti</name>
    <name type="common">Fusarium scirpi</name>
    <dbReference type="NCBI Taxonomy" id="61235"/>
    <lineage>
        <taxon>Eukaryota</taxon>
        <taxon>Fungi</taxon>
        <taxon>Dikarya</taxon>
        <taxon>Ascomycota</taxon>
        <taxon>Pezizomycotina</taxon>
        <taxon>Sordariomycetes</taxon>
        <taxon>Hypocreomycetidae</taxon>
        <taxon>Hypocreales</taxon>
        <taxon>Nectriaceae</taxon>
        <taxon>Fusarium</taxon>
        <taxon>Fusarium incarnatum-equiseti species complex</taxon>
    </lineage>
</organism>
<sequence length="231" mass="25658">MSSPIANHSGGSTYTGGQGTSSGAMMDQWATTRDRTENFYVTGQRTGRGVITAIDTTILNEFNACLTDGFLIPHRLRAVTLSPLEKTIPATIIPTMSYPNPKLLSLVFESGLRPTEYEHESGEYHKHLAFHIEGTGEWLHHSQNYQRWRESSEDGLLWIEGVPGSGKSVVAANMIHKLSQEEVPVLYFFFRQIIDAKIGGQKSVDIAPPTGIPPRKVRLTLQLQPIQNIDK</sequence>